<evidence type="ECO:0000313" key="10">
    <source>
        <dbReference type="Proteomes" id="UP001501161"/>
    </source>
</evidence>
<keyword evidence="2" id="KW-0902">Two-component regulatory system</keyword>
<dbReference type="Pfam" id="PF00211">
    <property type="entry name" value="Guanylate_cyc"/>
    <property type="match status" value="1"/>
</dbReference>
<accession>A0ABN2WU58</accession>
<proteinExistence type="predicted"/>
<dbReference type="SUPFAM" id="SSF55073">
    <property type="entry name" value="Nucleotide cyclase"/>
    <property type="match status" value="1"/>
</dbReference>
<keyword evidence="5" id="KW-0804">Transcription</keyword>
<dbReference type="InterPro" id="IPR029787">
    <property type="entry name" value="Nucleotide_cyclase"/>
</dbReference>
<evidence type="ECO:0008006" key="11">
    <source>
        <dbReference type="Google" id="ProtNLM"/>
    </source>
</evidence>
<organism evidence="9 10">
    <name type="scientific">Nocardioides furvisabuli</name>
    <dbReference type="NCBI Taxonomy" id="375542"/>
    <lineage>
        <taxon>Bacteria</taxon>
        <taxon>Bacillati</taxon>
        <taxon>Actinomycetota</taxon>
        <taxon>Actinomycetes</taxon>
        <taxon>Propionibacteriales</taxon>
        <taxon>Nocardioidaceae</taxon>
        <taxon>Nocardioides</taxon>
    </lineage>
</organism>
<keyword evidence="4" id="KW-0238">DNA-binding</keyword>
<reference evidence="9 10" key="1">
    <citation type="journal article" date="2019" name="Int. J. Syst. Evol. Microbiol.">
        <title>The Global Catalogue of Microorganisms (GCM) 10K type strain sequencing project: providing services to taxonomists for standard genome sequencing and annotation.</title>
        <authorList>
            <consortium name="The Broad Institute Genomics Platform"/>
            <consortium name="The Broad Institute Genome Sequencing Center for Infectious Disease"/>
            <person name="Wu L."/>
            <person name="Ma J."/>
        </authorList>
    </citation>
    <scope>NUCLEOTIDE SEQUENCE [LARGE SCALE GENOMIC DNA]</scope>
    <source>
        <strain evidence="9 10">JCM 13813</strain>
    </source>
</reference>
<dbReference type="InterPro" id="IPR039420">
    <property type="entry name" value="WalR-like"/>
</dbReference>
<dbReference type="PANTHER" id="PTHR48111:SF1">
    <property type="entry name" value="TWO-COMPONENT RESPONSE REGULATOR ORR33"/>
    <property type="match status" value="1"/>
</dbReference>
<dbReference type="InterPro" id="IPR001789">
    <property type="entry name" value="Sig_transdc_resp-reg_receiver"/>
</dbReference>
<evidence type="ECO:0000313" key="9">
    <source>
        <dbReference type="EMBL" id="GAA2098081.1"/>
    </source>
</evidence>
<dbReference type="PANTHER" id="PTHR48111">
    <property type="entry name" value="REGULATOR OF RPOS"/>
    <property type="match status" value="1"/>
</dbReference>
<dbReference type="SUPFAM" id="SSF52172">
    <property type="entry name" value="CheY-like"/>
    <property type="match status" value="1"/>
</dbReference>
<keyword evidence="1 6" id="KW-0597">Phosphoprotein</keyword>
<evidence type="ECO:0000256" key="5">
    <source>
        <dbReference type="ARBA" id="ARBA00023163"/>
    </source>
</evidence>
<evidence type="ECO:0000256" key="2">
    <source>
        <dbReference type="ARBA" id="ARBA00023012"/>
    </source>
</evidence>
<evidence type="ECO:0000256" key="4">
    <source>
        <dbReference type="ARBA" id="ARBA00023125"/>
    </source>
</evidence>
<feature type="domain" description="Response regulatory" evidence="7">
    <location>
        <begin position="14"/>
        <end position="129"/>
    </location>
</feature>
<dbReference type="Gene3D" id="3.40.50.2300">
    <property type="match status" value="1"/>
</dbReference>
<evidence type="ECO:0000259" key="8">
    <source>
        <dbReference type="PROSITE" id="PS50125"/>
    </source>
</evidence>
<evidence type="ECO:0000256" key="6">
    <source>
        <dbReference type="PROSITE-ProRule" id="PRU00169"/>
    </source>
</evidence>
<dbReference type="Gene3D" id="3.30.70.1230">
    <property type="entry name" value="Nucleotide cyclase"/>
    <property type="match status" value="1"/>
</dbReference>
<dbReference type="CDD" id="cd07302">
    <property type="entry name" value="CHD"/>
    <property type="match status" value="1"/>
</dbReference>
<keyword evidence="10" id="KW-1185">Reference proteome</keyword>
<dbReference type="Pfam" id="PF00072">
    <property type="entry name" value="Response_reg"/>
    <property type="match status" value="1"/>
</dbReference>
<dbReference type="CDD" id="cd17538">
    <property type="entry name" value="REC_D1_PleD-like"/>
    <property type="match status" value="1"/>
</dbReference>
<dbReference type="InterPro" id="IPR001054">
    <property type="entry name" value="A/G_cyclase"/>
</dbReference>
<name>A0ABN2WU58_9ACTN</name>
<dbReference type="PROSITE" id="PS50110">
    <property type="entry name" value="RESPONSE_REGULATORY"/>
    <property type="match status" value="1"/>
</dbReference>
<dbReference type="PROSITE" id="PS50125">
    <property type="entry name" value="GUANYLATE_CYCLASE_2"/>
    <property type="match status" value="1"/>
</dbReference>
<dbReference type="InterPro" id="IPR011006">
    <property type="entry name" value="CheY-like_superfamily"/>
</dbReference>
<comment type="caution">
    <text evidence="9">The sequence shown here is derived from an EMBL/GenBank/DDBJ whole genome shotgun (WGS) entry which is preliminary data.</text>
</comment>
<keyword evidence="3" id="KW-0805">Transcription regulation</keyword>
<gene>
    <name evidence="9" type="ORF">GCM10009726_06930</name>
</gene>
<dbReference type="SMART" id="SM00448">
    <property type="entry name" value="REC"/>
    <property type="match status" value="1"/>
</dbReference>
<feature type="modified residue" description="4-aspartylphosphate" evidence="6">
    <location>
        <position position="63"/>
    </location>
</feature>
<dbReference type="RefSeq" id="WP_231250104.1">
    <property type="nucleotide sequence ID" value="NZ_BAAAMQ010000005.1"/>
</dbReference>
<evidence type="ECO:0000256" key="1">
    <source>
        <dbReference type="ARBA" id="ARBA00022553"/>
    </source>
</evidence>
<protein>
    <recommendedName>
        <fullName evidence="11">Adenylate/guanylate cyclase domain-containing response regulator</fullName>
    </recommendedName>
</protein>
<evidence type="ECO:0000259" key="7">
    <source>
        <dbReference type="PROSITE" id="PS50110"/>
    </source>
</evidence>
<dbReference type="Proteomes" id="UP001501161">
    <property type="component" value="Unassembled WGS sequence"/>
</dbReference>
<dbReference type="EMBL" id="BAAAMQ010000005">
    <property type="protein sequence ID" value="GAA2098081.1"/>
    <property type="molecule type" value="Genomic_DNA"/>
</dbReference>
<dbReference type="SMART" id="SM00044">
    <property type="entry name" value="CYCc"/>
    <property type="match status" value="1"/>
</dbReference>
<evidence type="ECO:0000256" key="3">
    <source>
        <dbReference type="ARBA" id="ARBA00023015"/>
    </source>
</evidence>
<feature type="domain" description="Guanylate cyclase" evidence="8">
    <location>
        <begin position="196"/>
        <end position="327"/>
    </location>
</feature>
<sequence length="385" mass="42192">MNVTEEQGRRRLTTVLAVDDQAANLRLLDAILSPRGYDVLTAASGQEALDVLRDRPVDVVLLDVQMPGMDGCEVCRRIRGDPTTAFLPVVMITAGGSAQRLEGLEAGADDFITKPFEQGELLARVRSLARIKGYQDTIGRQAAEISAWNRELEARVTEQVEELERVGRLRRFLSPQLADLVVNDEEMLASHRREIVVVFADFRGFTSFAEASEPEEVMHVLAEYHCALGARIDEHRGTLERFTGDGVMVFFGDPVPDEDPAGSAVAMALDVREDVRRLATGWHRRGHDLALGVGVAQGYATLGRIGYPGRSDYAAIGSVTNLAARLCADAGPWQVLVTDRVLADVEERVASELVGDVQPRGFSRPVRIHDVTAVATGRDHEEVSR</sequence>